<feature type="domain" description="DOC" evidence="9">
    <location>
        <begin position="846"/>
        <end position="1025"/>
    </location>
</feature>
<dbReference type="Pfam" id="PF26557">
    <property type="entry name" value="Cullin_AB"/>
    <property type="match status" value="1"/>
</dbReference>
<dbReference type="InterPro" id="IPR016024">
    <property type="entry name" value="ARM-type_fold"/>
</dbReference>
<feature type="compositionally biased region" description="Pro residues" evidence="7">
    <location>
        <begin position="1136"/>
        <end position="1148"/>
    </location>
</feature>
<proteinExistence type="inferred from homology"/>
<evidence type="ECO:0000256" key="1">
    <source>
        <dbReference type="ARBA" id="ARBA00004496"/>
    </source>
</evidence>
<dbReference type="InterPro" id="IPR036317">
    <property type="entry name" value="Cullin_homology_sf"/>
</dbReference>
<dbReference type="InterPro" id="IPR014722">
    <property type="entry name" value="Rib_uL2_dom2"/>
</dbReference>
<dbReference type="InterPro" id="IPR045093">
    <property type="entry name" value="Cullin"/>
</dbReference>
<dbReference type="Ensembl" id="ENSMODT00000085222.1">
    <property type="protein sequence ID" value="ENSMODP00000056921.1"/>
    <property type="gene ID" value="ENSMODG00000018980.4"/>
</dbReference>
<dbReference type="Gene3D" id="3.30.230.130">
    <property type="entry name" value="Cullin, Chain C, Domain 2"/>
    <property type="match status" value="1"/>
</dbReference>
<dbReference type="Gene3D" id="1.10.10.10">
    <property type="entry name" value="Winged helix-like DNA-binding domain superfamily/Winged helix DNA-binding domain"/>
    <property type="match status" value="1"/>
</dbReference>
<dbReference type="InterPro" id="IPR036388">
    <property type="entry name" value="WH-like_DNA-bd_sf"/>
</dbReference>
<dbReference type="GO" id="GO:0031461">
    <property type="term" value="C:cullin-RING ubiquitin ligase complex"/>
    <property type="evidence" value="ECO:0007669"/>
    <property type="project" value="InterPro"/>
</dbReference>
<dbReference type="InterPro" id="IPR059120">
    <property type="entry name" value="Cullin-like_AB"/>
</dbReference>
<dbReference type="Pfam" id="PF23168">
    <property type="entry name" value="CUL7_CUL9_N"/>
    <property type="match status" value="1"/>
</dbReference>
<sequence>MVGERRSRDLLVPLGPRLQAYPEELLRQRQGHDGHPEYLIRWTVLQRGKEGGVGSGSSLEGKAEHILMWLSAPEVYANCPMLLGERAPAKGPQHEPAGSVGAFPRDAGGLDETSLGEMATDVRELVRRAARQLDGGGGSSPAASVLHTIHVLSAYASIGPLAGVFRETGALDLLMHMLGNPEPQIRRSAGKMLQALAAHDAGERGQGKKGEAGEEVGTRARAGIGDHFRAHVLLSLSQQDGIEQHMDFDSRSTLLELFAETTSSEEHCMAFEGIHLPQIPGKLLFSLVKRYLCVTSLLDQLSSSLESGAGERGNRYSPNKASGVEKSRGQRELEFSMAMGNLISELVRGMGWDRGPGRQPASPPRPARSIFQPRSSMPTPILPTLLNPTSPRRPSRAFRPRSEFSSLSGYADYVQETLQPGMRVRMLEDYEEISAGDQGEFRQSNNGMPPVQVLWQSTGRTYWVHWHMVEILGPVTEDKVAAEPEKGTGSSGPQAPGIDWKPLGGLYALPYLKPEAQSNTESGCLSQAEWWELLFFIKKLDGPEQQEFLRLLQENPDGETLEEEALGELSVSMELAQRLVLALSGQCQGSTLSDLLSSHVYNKYGPQPNTGNSASPAPVAPQDTCTPKASLPEKIKVEAEPPKAQNDSQLFNQLLVAEGAGPSGELLLELERSICPEGSWEGDVNQVLKRLQHQPQPFLLLLQSLETPGPNKSLHMTVLRILIRLLDFPEAILLPWHEAMEPCLACMNAPSNDREVVQELIRFLHRLATLHKDCAVVLCRLGAREALTKALDKHTAQLLLGPELRDLVSECEKHARLYSNLTTSILAGCIQMVLSQIEEHRRTHRPINIPFFDVFLRHLCQGSSVEVKEDKCWEKVEVSSNPHGASKLTDRNPKTYWESNGSTGSHYITLHMHRGVLVRQLTLLVASEDSSYMPARVVVLGGDNASSVSTELNTVNVMPSASRVMLLENLTRFWPILQIRIKRCQQGGIDTRVRGVEVLGPKPTFWPLFREQLCRRTHLFYTVRAQAWSQDIARDRKRLLQLCPRLNGALRHEQSFADRFLPDDEAALALGRTCWEALVSPLVQSITAPDGSGVSPLAWLLGQYLEHREKARCPQGRADSFASRVRRLSHLLVHVEPPPGPPPEPPTRPSDKIRELNSGAGLGPPGGSLRGITQCWRGVVQEQVSRFLTAAWQAPDLVPRYCDTYERLQSAGAELFGPRAAFTLALRQGFSGALLQLSFLTAAHVSEQFARHIDQQIQKSRVGGPRGEEVLGQLQRSLEPMMVLSGLELATTFEHFYQYYLADRLLSLGPSWLERAVLEQIGLCFPNRLPQQMLSSLSTSQELQHQFHLFQLEQIDQQLLEQEEDEEHSLEARPQEELPREEPAPEVSVLVLSPRCWPVSPLCYLYEPNKYLPPALSTNLSRFSNFYSQSQNRPVLELGPRRRLQWSWLGRAELLFGTQTLHVSTLQMWLLLHFNEMEVVALDTLLQSSDISSELLNQALQPLTSGLGPLSLHEGQGFPSGGVLRLREVEKEPGGEALWLLPPQTYLSVEEDECRTLERKRNLLSCLLVRILKAHGEKGLHIDQLVCLVLEAWQKGPSSPKGLGSNMSGEAGCSSADVLSCILHLLGQGYVRRQEDRPQVLAYAAPEALAASLRPSGASGPGTTTTPHPVPCLCQPPEP</sequence>
<dbReference type="InterPro" id="IPR004939">
    <property type="entry name" value="APC_su10/DOC_dom"/>
</dbReference>
<name>A0A5F8HA93_MONDO</name>
<evidence type="ECO:0000256" key="5">
    <source>
        <dbReference type="ARBA" id="ARBA00022843"/>
    </source>
</evidence>
<feature type="region of interest" description="Disordered" evidence="7">
    <location>
        <begin position="1362"/>
        <end position="1384"/>
    </location>
</feature>
<dbReference type="Pfam" id="PF03256">
    <property type="entry name" value="ANAPC10"/>
    <property type="match status" value="1"/>
</dbReference>
<accession>A0A5F8HA93</accession>
<keyword evidence="5" id="KW-0832">Ubl conjugation</keyword>
<evidence type="ECO:0000313" key="10">
    <source>
        <dbReference type="Ensembl" id="ENSMODP00000056921.1"/>
    </source>
</evidence>
<dbReference type="InterPro" id="IPR019559">
    <property type="entry name" value="Cullin_neddylation_domain"/>
</dbReference>
<dbReference type="SUPFAM" id="SSF49785">
    <property type="entry name" value="Galactose-binding domain-like"/>
    <property type="match status" value="1"/>
</dbReference>
<dbReference type="Pfam" id="PF24742">
    <property type="entry name" value="ARM_CUL7_CUL9"/>
    <property type="match status" value="1"/>
</dbReference>
<feature type="compositionally biased region" description="Low complexity" evidence="7">
    <location>
        <begin position="378"/>
        <end position="392"/>
    </location>
</feature>
<feature type="region of interest" description="Disordered" evidence="7">
    <location>
        <begin position="606"/>
        <end position="626"/>
    </location>
</feature>
<dbReference type="SMART" id="SM00884">
    <property type="entry name" value="Cullin_Nedd8"/>
    <property type="match status" value="1"/>
</dbReference>
<feature type="compositionally biased region" description="Low complexity" evidence="7">
    <location>
        <begin position="1653"/>
        <end position="1667"/>
    </location>
</feature>
<dbReference type="Gene3D" id="2.60.120.260">
    <property type="entry name" value="Galactose-binding domain-like"/>
    <property type="match status" value="1"/>
</dbReference>
<protein>
    <submittedName>
        <fullName evidence="10">Cullin 9</fullName>
    </submittedName>
</protein>
<evidence type="ECO:0000256" key="4">
    <source>
        <dbReference type="ARBA" id="ARBA00022786"/>
    </source>
</evidence>
<dbReference type="GO" id="GO:0006511">
    <property type="term" value="P:ubiquitin-dependent protein catabolic process"/>
    <property type="evidence" value="ECO:0007669"/>
    <property type="project" value="InterPro"/>
</dbReference>
<dbReference type="InterPro" id="IPR016158">
    <property type="entry name" value="Cullin_homology"/>
</dbReference>
<dbReference type="Bgee" id="ENSMODG00000018980">
    <property type="expression patterns" value="Expressed in cerebellum and 18 other cell types or tissues"/>
</dbReference>
<comment type="similarity">
    <text evidence="6">Belongs to the cullin family.</text>
</comment>
<dbReference type="InterPro" id="IPR016157">
    <property type="entry name" value="Cullin_CS"/>
</dbReference>
<reference evidence="10" key="3">
    <citation type="submission" date="2025-09" db="UniProtKB">
        <authorList>
            <consortium name="Ensembl"/>
        </authorList>
    </citation>
    <scope>IDENTIFICATION</scope>
</reference>
<dbReference type="PROSITE" id="PS50069">
    <property type="entry name" value="CULLIN_2"/>
    <property type="match status" value="1"/>
</dbReference>
<dbReference type="GO" id="GO:0005737">
    <property type="term" value="C:cytoplasm"/>
    <property type="evidence" value="ECO:0007669"/>
    <property type="project" value="UniProtKB-SubCell"/>
</dbReference>
<dbReference type="InterPro" id="IPR008979">
    <property type="entry name" value="Galactose-bd-like_sf"/>
</dbReference>
<dbReference type="GeneTree" id="ENSGT00940000153954"/>
<dbReference type="PROSITE" id="PS01256">
    <property type="entry name" value="CULLIN_1"/>
    <property type="match status" value="1"/>
</dbReference>
<reference evidence="10" key="2">
    <citation type="submission" date="2025-08" db="UniProtKB">
        <authorList>
            <consortium name="Ensembl"/>
        </authorList>
    </citation>
    <scope>IDENTIFICATION</scope>
</reference>
<feature type="domain" description="Cullin family profile" evidence="8">
    <location>
        <begin position="1244"/>
        <end position="1504"/>
    </location>
</feature>
<gene>
    <name evidence="10" type="primary">CUL9</name>
</gene>
<organism evidence="10 11">
    <name type="scientific">Monodelphis domestica</name>
    <name type="common">Gray short-tailed opossum</name>
    <dbReference type="NCBI Taxonomy" id="13616"/>
    <lineage>
        <taxon>Eukaryota</taxon>
        <taxon>Metazoa</taxon>
        <taxon>Chordata</taxon>
        <taxon>Craniata</taxon>
        <taxon>Vertebrata</taxon>
        <taxon>Euteleostomi</taxon>
        <taxon>Mammalia</taxon>
        <taxon>Metatheria</taxon>
        <taxon>Didelphimorphia</taxon>
        <taxon>Didelphidae</taxon>
        <taxon>Monodelphis</taxon>
    </lineage>
</organism>
<evidence type="ECO:0000256" key="3">
    <source>
        <dbReference type="ARBA" id="ARBA00022499"/>
    </source>
</evidence>
<evidence type="ECO:0000313" key="11">
    <source>
        <dbReference type="Proteomes" id="UP000002280"/>
    </source>
</evidence>
<dbReference type="SUPFAM" id="SSF75632">
    <property type="entry name" value="Cullin homology domain"/>
    <property type="match status" value="1"/>
</dbReference>
<feature type="region of interest" description="Disordered" evidence="7">
    <location>
        <begin position="1133"/>
        <end position="1166"/>
    </location>
</feature>
<dbReference type="SUPFAM" id="SSF63748">
    <property type="entry name" value="Tudor/PWWP/MBT"/>
    <property type="match status" value="1"/>
</dbReference>
<evidence type="ECO:0000256" key="6">
    <source>
        <dbReference type="PROSITE-ProRule" id="PRU00330"/>
    </source>
</evidence>
<dbReference type="FunFam" id="2.60.120.260:FF:000046">
    <property type="entry name" value="Cullin 9"/>
    <property type="match status" value="1"/>
</dbReference>
<dbReference type="Pfam" id="PF11515">
    <property type="entry name" value="Cul7"/>
    <property type="match status" value="1"/>
</dbReference>
<feature type="compositionally biased region" description="Pro residues" evidence="7">
    <location>
        <begin position="1668"/>
        <end position="1679"/>
    </location>
</feature>
<dbReference type="InterPro" id="IPR021097">
    <property type="entry name" value="CPH_domain"/>
</dbReference>
<dbReference type="SMART" id="SM01337">
    <property type="entry name" value="APC10"/>
    <property type="match status" value="1"/>
</dbReference>
<dbReference type="Proteomes" id="UP000002280">
    <property type="component" value="Chromosome 2"/>
</dbReference>
<feature type="compositionally biased region" description="Basic and acidic residues" evidence="7">
    <location>
        <begin position="1369"/>
        <end position="1383"/>
    </location>
</feature>
<evidence type="ECO:0000256" key="7">
    <source>
        <dbReference type="SAM" id="MobiDB-lite"/>
    </source>
</evidence>
<reference evidence="10 11" key="1">
    <citation type="journal article" date="2007" name="Nature">
        <title>Genome of the marsupial Monodelphis domestica reveals innovation in non-coding sequences.</title>
        <authorList>
            <person name="Mikkelsen T.S."/>
            <person name="Wakefield M.J."/>
            <person name="Aken B."/>
            <person name="Amemiya C.T."/>
            <person name="Chang J.L."/>
            <person name="Duke S."/>
            <person name="Garber M."/>
            <person name="Gentles A.J."/>
            <person name="Goodstadt L."/>
            <person name="Heger A."/>
            <person name="Jurka J."/>
            <person name="Kamal M."/>
            <person name="Mauceli E."/>
            <person name="Searle S.M."/>
            <person name="Sharpe T."/>
            <person name="Baker M.L."/>
            <person name="Batzer M.A."/>
            <person name="Benos P.V."/>
            <person name="Belov K."/>
            <person name="Clamp M."/>
            <person name="Cook A."/>
            <person name="Cuff J."/>
            <person name="Das R."/>
            <person name="Davidow L."/>
            <person name="Deakin J.E."/>
            <person name="Fazzari M.J."/>
            <person name="Glass J.L."/>
            <person name="Grabherr M."/>
            <person name="Greally J.M."/>
            <person name="Gu W."/>
            <person name="Hore T.A."/>
            <person name="Huttley G.A."/>
            <person name="Kleber M."/>
            <person name="Jirtle R.L."/>
            <person name="Koina E."/>
            <person name="Lee J.T."/>
            <person name="Mahony S."/>
            <person name="Marra M.A."/>
            <person name="Miller R.D."/>
            <person name="Nicholls R.D."/>
            <person name="Oda M."/>
            <person name="Papenfuss A.T."/>
            <person name="Parra Z.E."/>
            <person name="Pollock D.D."/>
            <person name="Ray D.A."/>
            <person name="Schein J.E."/>
            <person name="Speed T.P."/>
            <person name="Thompson K."/>
            <person name="VandeBerg J.L."/>
            <person name="Wade C.M."/>
            <person name="Walker J.A."/>
            <person name="Waters P.D."/>
            <person name="Webber C."/>
            <person name="Weidman J.R."/>
            <person name="Xie X."/>
            <person name="Zody M.C."/>
            <person name="Baldwin J."/>
            <person name="Abdouelleil A."/>
            <person name="Abdulkadir J."/>
            <person name="Abebe A."/>
            <person name="Abera B."/>
            <person name="Abreu J."/>
            <person name="Acer S.C."/>
            <person name="Aftuck L."/>
            <person name="Alexander A."/>
            <person name="An P."/>
            <person name="Anderson E."/>
            <person name="Anderson S."/>
            <person name="Arachi H."/>
            <person name="Azer M."/>
            <person name="Bachantsang P."/>
            <person name="Barry A."/>
            <person name="Bayul T."/>
            <person name="Berlin A."/>
            <person name="Bessette D."/>
            <person name="Bloom T."/>
            <person name="Bloom T."/>
            <person name="Boguslavskiy L."/>
            <person name="Bonnet C."/>
            <person name="Boukhgalter B."/>
            <person name="Bourzgui I."/>
            <person name="Brown A."/>
            <person name="Cahill P."/>
            <person name="Channer S."/>
            <person name="Cheshatsang Y."/>
            <person name="Chuda L."/>
            <person name="Citroen M."/>
            <person name="Collymore A."/>
            <person name="Cooke P."/>
            <person name="Costello M."/>
            <person name="D'Aco K."/>
            <person name="Daza R."/>
            <person name="De Haan G."/>
            <person name="DeGray S."/>
            <person name="DeMaso C."/>
            <person name="Dhargay N."/>
            <person name="Dooley K."/>
            <person name="Dooley E."/>
            <person name="Doricent M."/>
            <person name="Dorje P."/>
            <person name="Dorjee K."/>
            <person name="Dupes A."/>
            <person name="Elong R."/>
            <person name="Falk J."/>
            <person name="Farina A."/>
            <person name="Faro S."/>
            <person name="Ferguson D."/>
            <person name="Fisher S."/>
            <person name="Foley C.D."/>
            <person name="Franke A."/>
            <person name="Friedrich D."/>
            <person name="Gadbois L."/>
            <person name="Gearin G."/>
            <person name="Gearin C.R."/>
            <person name="Giannoukos G."/>
            <person name="Goode T."/>
            <person name="Graham J."/>
            <person name="Grandbois E."/>
            <person name="Grewal S."/>
            <person name="Gyaltsen K."/>
            <person name="Hafez N."/>
            <person name="Hagos B."/>
            <person name="Hall J."/>
            <person name="Henson C."/>
            <person name="Hollinger A."/>
            <person name="Honan T."/>
            <person name="Huard M.D."/>
            <person name="Hughes L."/>
            <person name="Hurhula B."/>
            <person name="Husby M.E."/>
            <person name="Kamat A."/>
            <person name="Kanga B."/>
            <person name="Kashin S."/>
            <person name="Khazanovich D."/>
            <person name="Kisner P."/>
            <person name="Lance K."/>
            <person name="Lara M."/>
            <person name="Lee W."/>
            <person name="Lennon N."/>
            <person name="Letendre F."/>
            <person name="LeVine R."/>
            <person name="Lipovsky A."/>
            <person name="Liu X."/>
            <person name="Liu J."/>
            <person name="Liu S."/>
            <person name="Lokyitsang T."/>
            <person name="Lokyitsang Y."/>
            <person name="Lubonja R."/>
            <person name="Lui A."/>
            <person name="MacDonald P."/>
            <person name="Magnisalis V."/>
            <person name="Maru K."/>
            <person name="Matthews C."/>
            <person name="McCusker W."/>
            <person name="McDonough S."/>
            <person name="Mehta T."/>
            <person name="Meldrim J."/>
            <person name="Meneus L."/>
            <person name="Mihai O."/>
            <person name="Mihalev A."/>
            <person name="Mihova T."/>
            <person name="Mittelman R."/>
            <person name="Mlenga V."/>
            <person name="Montmayeur A."/>
            <person name="Mulrain L."/>
            <person name="Navidi A."/>
            <person name="Naylor J."/>
            <person name="Negash T."/>
            <person name="Nguyen T."/>
            <person name="Nguyen N."/>
            <person name="Nicol R."/>
            <person name="Norbu C."/>
            <person name="Norbu N."/>
            <person name="Novod N."/>
            <person name="O'Neill B."/>
            <person name="Osman S."/>
            <person name="Markiewicz E."/>
            <person name="Oyono O.L."/>
            <person name="Patti C."/>
            <person name="Phunkhang P."/>
            <person name="Pierre F."/>
            <person name="Priest M."/>
            <person name="Raghuraman S."/>
            <person name="Rege F."/>
            <person name="Reyes R."/>
            <person name="Rise C."/>
            <person name="Rogov P."/>
            <person name="Ross K."/>
            <person name="Ryan E."/>
            <person name="Settipalli S."/>
            <person name="Shea T."/>
            <person name="Sherpa N."/>
            <person name="Shi L."/>
            <person name="Shih D."/>
            <person name="Sparrow T."/>
            <person name="Spaulding J."/>
            <person name="Stalker J."/>
            <person name="Stange-Thomann N."/>
            <person name="Stavropoulos S."/>
            <person name="Stone C."/>
            <person name="Strader C."/>
            <person name="Tesfaye S."/>
            <person name="Thomson T."/>
            <person name="Thoulutsang Y."/>
            <person name="Thoulutsang D."/>
            <person name="Topham K."/>
            <person name="Topping I."/>
            <person name="Tsamla T."/>
            <person name="Vassiliev H."/>
            <person name="Vo A."/>
            <person name="Wangchuk T."/>
            <person name="Wangdi T."/>
            <person name="Weiand M."/>
            <person name="Wilkinson J."/>
            <person name="Wilson A."/>
            <person name="Yadav S."/>
            <person name="Young G."/>
            <person name="Yu Q."/>
            <person name="Zembek L."/>
            <person name="Zhong D."/>
            <person name="Zimmer A."/>
            <person name="Zwirko Z."/>
            <person name="Jaffe D.B."/>
            <person name="Alvarez P."/>
            <person name="Brockman W."/>
            <person name="Butler J."/>
            <person name="Chin C."/>
            <person name="Gnerre S."/>
            <person name="MacCallum I."/>
            <person name="Graves J.A."/>
            <person name="Ponting C.P."/>
            <person name="Breen M."/>
            <person name="Samollow P.B."/>
            <person name="Lander E.S."/>
            <person name="Lindblad-Toh K."/>
        </authorList>
    </citation>
    <scope>NUCLEOTIDE SEQUENCE [LARGE SCALE GENOMIC DNA]</scope>
</reference>
<dbReference type="PANTHER" id="PTHR22771">
    <property type="entry name" value="CULLIN AND GALACTOSE-BINDING DOMAIN-CONTAINING"/>
    <property type="match status" value="1"/>
</dbReference>
<feature type="region of interest" description="Disordered" evidence="7">
    <location>
        <begin position="353"/>
        <end position="401"/>
    </location>
</feature>
<evidence type="ECO:0000256" key="2">
    <source>
        <dbReference type="ARBA" id="ARBA00022490"/>
    </source>
</evidence>
<keyword evidence="2" id="KW-0963">Cytoplasm</keyword>
<feature type="region of interest" description="Disordered" evidence="7">
    <location>
        <begin position="305"/>
        <end position="328"/>
    </location>
</feature>
<keyword evidence="4" id="KW-0833">Ubl conjugation pathway</keyword>
<evidence type="ECO:0000259" key="8">
    <source>
        <dbReference type="PROSITE" id="PS50069"/>
    </source>
</evidence>
<dbReference type="GO" id="GO:0031625">
    <property type="term" value="F:ubiquitin protein ligase binding"/>
    <property type="evidence" value="ECO:0007669"/>
    <property type="project" value="InterPro"/>
</dbReference>
<dbReference type="PROSITE" id="PS51284">
    <property type="entry name" value="DOC"/>
    <property type="match status" value="1"/>
</dbReference>
<comment type="subcellular location">
    <subcellularLocation>
        <location evidence="1">Cytoplasm</location>
    </subcellularLocation>
</comment>
<feature type="region of interest" description="Disordered" evidence="7">
    <location>
        <begin position="1653"/>
        <end position="1679"/>
    </location>
</feature>
<dbReference type="InterPro" id="IPR055486">
    <property type="entry name" value="CUL7/CUL9_N"/>
</dbReference>
<evidence type="ECO:0000259" key="9">
    <source>
        <dbReference type="PROSITE" id="PS51284"/>
    </source>
</evidence>
<keyword evidence="11" id="KW-1185">Reference proteome</keyword>
<dbReference type="Gene3D" id="2.30.30.30">
    <property type="match status" value="1"/>
</dbReference>
<dbReference type="SUPFAM" id="SSF48371">
    <property type="entry name" value="ARM repeat"/>
    <property type="match status" value="1"/>
</dbReference>
<dbReference type="InterPro" id="IPR056405">
    <property type="entry name" value="ARM_CUL7_CUL9"/>
</dbReference>
<dbReference type="PANTHER" id="PTHR22771:SF4">
    <property type="entry name" value="CULLIN 7-RELATED"/>
    <property type="match status" value="1"/>
</dbReference>
<keyword evidence="3" id="KW-1017">Isopeptide bond</keyword>